<comment type="caution">
    <text evidence="2">The sequence shown here is derived from an EMBL/GenBank/DDBJ whole genome shotgun (WGS) entry which is preliminary data.</text>
</comment>
<sequence>MKFNREKTMTDQFNRLYFTSDSVISALGMSFKNKKNIKLIGFSSNINHKTKNQASEDDKDDESDDQEETDLKYNESTMSLVLMNNMKI</sequence>
<dbReference type="EMBL" id="CAJNOC010001212">
    <property type="protein sequence ID" value="CAF0845157.1"/>
    <property type="molecule type" value="Genomic_DNA"/>
</dbReference>
<evidence type="ECO:0000256" key="1">
    <source>
        <dbReference type="SAM" id="MobiDB-lite"/>
    </source>
</evidence>
<gene>
    <name evidence="2" type="ORF">OXX778_LOCUS8660</name>
</gene>
<accession>A0A813W3F7</accession>
<feature type="region of interest" description="Disordered" evidence="1">
    <location>
        <begin position="48"/>
        <end position="71"/>
    </location>
</feature>
<dbReference type="AlphaFoldDB" id="A0A813W3F7"/>
<organism evidence="2 3">
    <name type="scientific">Brachionus calyciflorus</name>
    <dbReference type="NCBI Taxonomy" id="104777"/>
    <lineage>
        <taxon>Eukaryota</taxon>
        <taxon>Metazoa</taxon>
        <taxon>Spiralia</taxon>
        <taxon>Gnathifera</taxon>
        <taxon>Rotifera</taxon>
        <taxon>Eurotatoria</taxon>
        <taxon>Monogononta</taxon>
        <taxon>Pseudotrocha</taxon>
        <taxon>Ploima</taxon>
        <taxon>Brachionidae</taxon>
        <taxon>Brachionus</taxon>
    </lineage>
</organism>
<keyword evidence="3" id="KW-1185">Reference proteome</keyword>
<reference evidence="2" key="1">
    <citation type="submission" date="2021-02" db="EMBL/GenBank/DDBJ databases">
        <authorList>
            <person name="Nowell W R."/>
        </authorList>
    </citation>
    <scope>NUCLEOTIDE SEQUENCE</scope>
    <source>
        <strain evidence="2">Ploen Becks lab</strain>
    </source>
</reference>
<evidence type="ECO:0000313" key="2">
    <source>
        <dbReference type="EMBL" id="CAF0845157.1"/>
    </source>
</evidence>
<name>A0A813W3F7_9BILA</name>
<protein>
    <submittedName>
        <fullName evidence="2">Uncharacterized protein</fullName>
    </submittedName>
</protein>
<dbReference type="Proteomes" id="UP000663879">
    <property type="component" value="Unassembled WGS sequence"/>
</dbReference>
<evidence type="ECO:0000313" key="3">
    <source>
        <dbReference type="Proteomes" id="UP000663879"/>
    </source>
</evidence>
<feature type="compositionally biased region" description="Acidic residues" evidence="1">
    <location>
        <begin position="55"/>
        <end position="68"/>
    </location>
</feature>
<proteinExistence type="predicted"/>